<reference evidence="1 2" key="1">
    <citation type="submission" date="2016-02" db="EMBL/GenBank/DDBJ databases">
        <title>Genome analysis of coral dinoflagellate symbionts highlights evolutionary adaptations to a symbiotic lifestyle.</title>
        <authorList>
            <person name="Aranda M."/>
            <person name="Li Y."/>
            <person name="Liew Y.J."/>
            <person name="Baumgarten S."/>
            <person name="Simakov O."/>
            <person name="Wilson M."/>
            <person name="Piel J."/>
            <person name="Ashoor H."/>
            <person name="Bougouffa S."/>
            <person name="Bajic V.B."/>
            <person name="Ryu T."/>
            <person name="Ravasi T."/>
            <person name="Bayer T."/>
            <person name="Micklem G."/>
            <person name="Kim H."/>
            <person name="Bhak J."/>
            <person name="Lajeunesse T.C."/>
            <person name="Voolstra C.R."/>
        </authorList>
    </citation>
    <scope>NUCLEOTIDE SEQUENCE [LARGE SCALE GENOMIC DNA]</scope>
    <source>
        <strain evidence="1 2">CCMP2467</strain>
    </source>
</reference>
<dbReference type="AlphaFoldDB" id="A0A1Q9D3F8"/>
<evidence type="ECO:0000313" key="1">
    <source>
        <dbReference type="EMBL" id="OLP89712.1"/>
    </source>
</evidence>
<keyword evidence="2" id="KW-1185">Reference proteome</keyword>
<dbReference type="EMBL" id="LSRX01000748">
    <property type="protein sequence ID" value="OLP89712.1"/>
    <property type="molecule type" value="Genomic_DNA"/>
</dbReference>
<sequence length="247" mass="27007">MAFYLIEACAVVLVAHHEPGNRKTALGDARLAGLVFLTRGGCLAQKGNPPCAFAAIPSSKLRQSVSAISVFASMRTKGFRSAVATRLCCMVAVCSCLASWHQNFLTVPGKDIQRRALAAALASQVLVPSAPAIAGDRDRTSMLIAVRRKWLPRILQNYKKLQADGTVTDEFISGKDFKKFIVALDSYGSIQRLDEAPDKYSRKLQADAKEVEKLLKGKEYQKSLEMLEVFRQDIPAGPGSFVWTDEG</sequence>
<dbReference type="OrthoDB" id="432052at2759"/>
<name>A0A1Q9D3F8_SYMMI</name>
<evidence type="ECO:0000313" key="2">
    <source>
        <dbReference type="Proteomes" id="UP000186817"/>
    </source>
</evidence>
<proteinExistence type="predicted"/>
<organism evidence="1 2">
    <name type="scientific">Symbiodinium microadriaticum</name>
    <name type="common">Dinoflagellate</name>
    <name type="synonym">Zooxanthella microadriatica</name>
    <dbReference type="NCBI Taxonomy" id="2951"/>
    <lineage>
        <taxon>Eukaryota</taxon>
        <taxon>Sar</taxon>
        <taxon>Alveolata</taxon>
        <taxon>Dinophyceae</taxon>
        <taxon>Suessiales</taxon>
        <taxon>Symbiodiniaceae</taxon>
        <taxon>Symbiodinium</taxon>
    </lineage>
</organism>
<protein>
    <submittedName>
        <fullName evidence="1">Uncharacterized protein</fullName>
    </submittedName>
</protein>
<accession>A0A1Q9D3F8</accession>
<comment type="caution">
    <text evidence="1">The sequence shown here is derived from an EMBL/GenBank/DDBJ whole genome shotgun (WGS) entry which is preliminary data.</text>
</comment>
<dbReference type="Proteomes" id="UP000186817">
    <property type="component" value="Unassembled WGS sequence"/>
</dbReference>
<gene>
    <name evidence="1" type="ORF">AK812_SmicGene28801</name>
</gene>